<feature type="transmembrane region" description="Helical" evidence="6">
    <location>
        <begin position="101"/>
        <end position="121"/>
    </location>
</feature>
<evidence type="ECO:0000256" key="1">
    <source>
        <dbReference type="ARBA" id="ARBA00004141"/>
    </source>
</evidence>
<feature type="transmembrane region" description="Helical" evidence="6">
    <location>
        <begin position="347"/>
        <end position="369"/>
    </location>
</feature>
<feature type="transmembrane region" description="Helical" evidence="6">
    <location>
        <begin position="171"/>
        <end position="191"/>
    </location>
</feature>
<accession>A0A381C6T2</accession>
<evidence type="ECO:0000256" key="6">
    <source>
        <dbReference type="SAM" id="Phobius"/>
    </source>
</evidence>
<evidence type="ECO:0000256" key="3">
    <source>
        <dbReference type="ARBA" id="ARBA00022692"/>
    </source>
</evidence>
<gene>
    <name evidence="7" type="primary">aroP_1</name>
    <name evidence="7" type="ORF">NCTC12119_02106</name>
</gene>
<dbReference type="AlphaFoldDB" id="A0A381C6T2"/>
<dbReference type="GO" id="GO:0016020">
    <property type="term" value="C:membrane"/>
    <property type="evidence" value="ECO:0007669"/>
    <property type="project" value="UniProtKB-SubCell"/>
</dbReference>
<feature type="transmembrane region" description="Helical" evidence="6">
    <location>
        <begin position="211"/>
        <end position="235"/>
    </location>
</feature>
<evidence type="ECO:0000256" key="5">
    <source>
        <dbReference type="ARBA" id="ARBA00023136"/>
    </source>
</evidence>
<evidence type="ECO:0000313" key="7">
    <source>
        <dbReference type="EMBL" id="SUW63614.1"/>
    </source>
</evidence>
<dbReference type="Gene3D" id="1.20.1740.10">
    <property type="entry name" value="Amino acid/polyamine transporter I"/>
    <property type="match status" value="1"/>
</dbReference>
<feature type="transmembrane region" description="Helical" evidence="6">
    <location>
        <begin position="375"/>
        <end position="397"/>
    </location>
</feature>
<dbReference type="PANTHER" id="PTHR45649:SF26">
    <property type="entry name" value="OS04G0435100 PROTEIN"/>
    <property type="match status" value="1"/>
</dbReference>
<evidence type="ECO:0000313" key="8">
    <source>
        <dbReference type="Proteomes" id="UP000255528"/>
    </source>
</evidence>
<keyword evidence="3 6" id="KW-0812">Transmembrane</keyword>
<keyword evidence="2" id="KW-0813">Transport</keyword>
<feature type="transmembrane region" description="Helical" evidence="6">
    <location>
        <begin position="30"/>
        <end position="53"/>
    </location>
</feature>
<dbReference type="PIRSF" id="PIRSF006060">
    <property type="entry name" value="AA_transporter"/>
    <property type="match status" value="1"/>
</dbReference>
<keyword evidence="5 6" id="KW-0472">Membrane</keyword>
<feature type="transmembrane region" description="Helical" evidence="6">
    <location>
        <begin position="301"/>
        <end position="326"/>
    </location>
</feature>
<dbReference type="Proteomes" id="UP000255528">
    <property type="component" value="Unassembled WGS sequence"/>
</dbReference>
<proteinExistence type="predicted"/>
<dbReference type="PANTHER" id="PTHR45649">
    <property type="entry name" value="AMINO-ACID PERMEASE BAT1"/>
    <property type="match status" value="1"/>
</dbReference>
<feature type="transmembrane region" description="Helical" evidence="6">
    <location>
        <begin position="59"/>
        <end position="80"/>
    </location>
</feature>
<dbReference type="EMBL" id="UIGI01000001">
    <property type="protein sequence ID" value="SUW63614.1"/>
    <property type="molecule type" value="Genomic_DNA"/>
</dbReference>
<sequence length="492" mass="53621">MEQTTDKENLQHQPVKGEQFNRSIGLMSNFALGFTYLSPLTAVYSLFALAVTLAGPPAIWWILIVACGQLLVALVFGEVASQYPITGGLYPWARRLWGKKYAWIAAWIYLWALVVTITSIAEYTATFVASLFHYATSAGNMMLTSVVLLLIMMGVNMSGTKNLARVAKIGFWCEIVSVIALGIYLLIFHRAQPFSVVFDSMGVLSADGNYTTAFMSASLMGLFMFFGFEACGNVAEEVKNPGKKIPVAMILSIVFGAISAVISIMGYLLSSPDLQDIVNGKISDPIPTILNQALGETGATIFIVVAVIAMLSCILSLQAALSRLIFSFSRDNMLPGSEWMSKISKHSVPDNAMMVSCLLPVIICVWVYFQPDSLARITAFAVIGIYISFQMVVLAALRQRLKGWKPAGEWTVGSWGIIVNVLALAYGLCGIWLLAQPAAGESFVDRWTVLVGLAIVIISGLLYMFITKPFGRSNAPENDAIEYARKLNAEQS</sequence>
<name>A0A381C6T2_9ENTR</name>
<organism evidence="7 8">
    <name type="scientific">Buttiauxella agrestis</name>
    <dbReference type="NCBI Taxonomy" id="82977"/>
    <lineage>
        <taxon>Bacteria</taxon>
        <taxon>Pseudomonadati</taxon>
        <taxon>Pseudomonadota</taxon>
        <taxon>Gammaproteobacteria</taxon>
        <taxon>Enterobacterales</taxon>
        <taxon>Enterobacteriaceae</taxon>
        <taxon>Buttiauxella</taxon>
    </lineage>
</organism>
<feature type="transmembrane region" description="Helical" evidence="6">
    <location>
        <begin position="247"/>
        <end position="269"/>
    </location>
</feature>
<feature type="transmembrane region" description="Helical" evidence="6">
    <location>
        <begin position="447"/>
        <end position="466"/>
    </location>
</feature>
<dbReference type="GO" id="GO:0022857">
    <property type="term" value="F:transmembrane transporter activity"/>
    <property type="evidence" value="ECO:0007669"/>
    <property type="project" value="InterPro"/>
</dbReference>
<feature type="transmembrane region" description="Helical" evidence="6">
    <location>
        <begin position="417"/>
        <end position="435"/>
    </location>
</feature>
<reference evidence="7 8" key="1">
    <citation type="submission" date="2018-06" db="EMBL/GenBank/DDBJ databases">
        <authorList>
            <consortium name="Pathogen Informatics"/>
            <person name="Doyle S."/>
        </authorList>
    </citation>
    <scope>NUCLEOTIDE SEQUENCE [LARGE SCALE GENOMIC DNA]</scope>
    <source>
        <strain evidence="7 8">NCTC12119</strain>
    </source>
</reference>
<evidence type="ECO:0000256" key="2">
    <source>
        <dbReference type="ARBA" id="ARBA00022448"/>
    </source>
</evidence>
<feature type="transmembrane region" description="Helical" evidence="6">
    <location>
        <begin position="141"/>
        <end position="159"/>
    </location>
</feature>
<comment type="subcellular location">
    <subcellularLocation>
        <location evidence="1">Membrane</location>
        <topology evidence="1">Multi-pass membrane protein</topology>
    </subcellularLocation>
</comment>
<protein>
    <submittedName>
        <fullName evidence="7">General aromatic amino acid permease</fullName>
    </submittedName>
</protein>
<keyword evidence="4 6" id="KW-1133">Transmembrane helix</keyword>
<dbReference type="Pfam" id="PF13520">
    <property type="entry name" value="AA_permease_2"/>
    <property type="match status" value="1"/>
</dbReference>
<evidence type="ECO:0000256" key="4">
    <source>
        <dbReference type="ARBA" id="ARBA00022989"/>
    </source>
</evidence>
<dbReference type="InterPro" id="IPR002293">
    <property type="entry name" value="AA/rel_permease1"/>
</dbReference>
<dbReference type="RefSeq" id="WP_115628319.1">
    <property type="nucleotide sequence ID" value="NZ_UIGI01000001.1"/>
</dbReference>